<proteinExistence type="predicted"/>
<name>A0A7D9H951_PARCT</name>
<accession>A0A7D9H951</accession>
<dbReference type="AlphaFoldDB" id="A0A7D9H951"/>
<sequence>MKGLKQSLEYAYAEIDDLKHQQELSKICNEETKKRIQSLENENTTLHDSIVDLKARSMRDNSVFFNISKHEKEDTTVVIHSLLEEKFELLPGQGIMTGKNARKLKGTRIGVSEEFPEEIERVRKAFYPEYKKPKAEKKRTRMIRDKLIIEGVVFKLT</sequence>
<protein>
    <submittedName>
        <fullName evidence="1">Uncharacterized protein</fullName>
    </submittedName>
</protein>
<gene>
    <name evidence="1" type="ORF">PACLA_8A079005</name>
</gene>
<dbReference type="Proteomes" id="UP001152795">
    <property type="component" value="Unassembled WGS sequence"/>
</dbReference>
<dbReference type="OrthoDB" id="5988707at2759"/>
<keyword evidence="2" id="KW-1185">Reference proteome</keyword>
<dbReference type="EMBL" id="CACRXK020000140">
    <property type="protein sequence ID" value="CAB3978764.1"/>
    <property type="molecule type" value="Genomic_DNA"/>
</dbReference>
<comment type="caution">
    <text evidence="1">The sequence shown here is derived from an EMBL/GenBank/DDBJ whole genome shotgun (WGS) entry which is preliminary data.</text>
</comment>
<evidence type="ECO:0000313" key="2">
    <source>
        <dbReference type="Proteomes" id="UP001152795"/>
    </source>
</evidence>
<reference evidence="1" key="1">
    <citation type="submission" date="2020-04" db="EMBL/GenBank/DDBJ databases">
        <authorList>
            <person name="Alioto T."/>
            <person name="Alioto T."/>
            <person name="Gomez Garrido J."/>
        </authorList>
    </citation>
    <scope>NUCLEOTIDE SEQUENCE</scope>
    <source>
        <strain evidence="1">A484AB</strain>
    </source>
</reference>
<organism evidence="1 2">
    <name type="scientific">Paramuricea clavata</name>
    <name type="common">Red gorgonian</name>
    <name type="synonym">Violescent sea-whip</name>
    <dbReference type="NCBI Taxonomy" id="317549"/>
    <lineage>
        <taxon>Eukaryota</taxon>
        <taxon>Metazoa</taxon>
        <taxon>Cnidaria</taxon>
        <taxon>Anthozoa</taxon>
        <taxon>Octocorallia</taxon>
        <taxon>Malacalcyonacea</taxon>
        <taxon>Plexauridae</taxon>
        <taxon>Paramuricea</taxon>
    </lineage>
</organism>
<evidence type="ECO:0000313" key="1">
    <source>
        <dbReference type="EMBL" id="CAB3978764.1"/>
    </source>
</evidence>